<comment type="caution">
    <text evidence="2">The sequence shown here is derived from an EMBL/GenBank/DDBJ whole genome shotgun (WGS) entry which is preliminary data.</text>
</comment>
<reference evidence="3" key="1">
    <citation type="submission" date="2022-10" db="EMBL/GenBank/DDBJ databases">
        <title>Genome assembly of Pristionchus species.</title>
        <authorList>
            <person name="Yoshida K."/>
            <person name="Sommer R.J."/>
        </authorList>
    </citation>
    <scope>NUCLEOTIDE SEQUENCE [LARGE SCALE GENOMIC DNA]</scope>
    <source>
        <strain evidence="3">RS5460</strain>
    </source>
</reference>
<evidence type="ECO:0000313" key="3">
    <source>
        <dbReference type="Proteomes" id="UP001328107"/>
    </source>
</evidence>
<proteinExistence type="predicted"/>
<organism evidence="2 3">
    <name type="scientific">Pristionchus mayeri</name>
    <dbReference type="NCBI Taxonomy" id="1317129"/>
    <lineage>
        <taxon>Eukaryota</taxon>
        <taxon>Metazoa</taxon>
        <taxon>Ecdysozoa</taxon>
        <taxon>Nematoda</taxon>
        <taxon>Chromadorea</taxon>
        <taxon>Rhabditida</taxon>
        <taxon>Rhabditina</taxon>
        <taxon>Diplogasteromorpha</taxon>
        <taxon>Diplogasteroidea</taxon>
        <taxon>Neodiplogasteridae</taxon>
        <taxon>Pristionchus</taxon>
    </lineage>
</organism>
<name>A0AAN5D4U0_9BILA</name>
<evidence type="ECO:0000256" key="1">
    <source>
        <dbReference type="SAM" id="Coils"/>
    </source>
</evidence>
<dbReference type="Proteomes" id="UP001328107">
    <property type="component" value="Unassembled WGS sequence"/>
</dbReference>
<dbReference type="AlphaFoldDB" id="A0AAN5D4U0"/>
<dbReference type="EMBL" id="BTRK01000006">
    <property type="protein sequence ID" value="GMR56658.1"/>
    <property type="molecule type" value="Genomic_DNA"/>
</dbReference>
<feature type="coiled-coil region" evidence="1">
    <location>
        <begin position="76"/>
        <end position="136"/>
    </location>
</feature>
<evidence type="ECO:0000313" key="2">
    <source>
        <dbReference type="EMBL" id="GMR56658.1"/>
    </source>
</evidence>
<feature type="non-terminal residue" evidence="2">
    <location>
        <position position="1"/>
    </location>
</feature>
<keyword evidence="3" id="KW-1185">Reference proteome</keyword>
<feature type="non-terminal residue" evidence="2">
    <location>
        <position position="151"/>
    </location>
</feature>
<accession>A0AAN5D4U0</accession>
<gene>
    <name evidence="2" type="ORF">PMAYCL1PPCAC_26853</name>
</gene>
<sequence>LSPTQFPIDPHSMGRSFLESHMHTGMPQEEALSIIKQFMEKIAGNTIYNDEEFMCTITQGFETMANIFNEPNNPSCQQIQHSLESLEEALRSQQLLGNQSVRELRLYLIQSIFMIVNRLIAEKKELHRKINELEWEDQDFCEQWSINASDM</sequence>
<protein>
    <submittedName>
        <fullName evidence="2">Uncharacterized protein</fullName>
    </submittedName>
</protein>
<keyword evidence="1" id="KW-0175">Coiled coil</keyword>